<dbReference type="FunFam" id="1.25.10.20:FF:000003">
    <property type="entry name" value="Vitellogenin C"/>
    <property type="match status" value="1"/>
</dbReference>
<dbReference type="Pfam" id="PF00094">
    <property type="entry name" value="VWD"/>
    <property type="match status" value="1"/>
</dbReference>
<dbReference type="SMART" id="SM00216">
    <property type="entry name" value="VWD"/>
    <property type="match status" value="1"/>
</dbReference>
<dbReference type="PANTHER" id="PTHR23345">
    <property type="entry name" value="VITELLOGENIN-RELATED"/>
    <property type="match status" value="1"/>
</dbReference>
<dbReference type="InterPro" id="IPR050733">
    <property type="entry name" value="Vitellogenin/Apolipophorin"/>
</dbReference>
<comment type="caution">
    <text evidence="10">The sequence shown here is derived from an EMBL/GenBank/DDBJ whole genome shotgun (WGS) entry which is preliminary data.</text>
</comment>
<dbReference type="InterPro" id="IPR015255">
    <property type="entry name" value="Vitellinogen_open_b-sht"/>
</dbReference>
<dbReference type="SUPFAM" id="SSF56968">
    <property type="entry name" value="Lipovitellin-phosvitin complex, beta-sheet shell regions"/>
    <property type="match status" value="2"/>
</dbReference>
<comment type="caution">
    <text evidence="5">Lacks conserved residue(s) required for the propagation of feature annotation.</text>
</comment>
<accession>A0A1W0WQU7</accession>
<gene>
    <name evidence="10" type="ORF">BV898_08330</name>
</gene>
<dbReference type="Gene3D" id="2.30.230.10">
    <property type="entry name" value="Lipovitellin, beta-sheet shell regions, chain A"/>
    <property type="match status" value="1"/>
</dbReference>
<feature type="domain" description="VWFD" evidence="9">
    <location>
        <begin position="1559"/>
        <end position="1754"/>
    </location>
</feature>
<evidence type="ECO:0000313" key="10">
    <source>
        <dbReference type="EMBL" id="OQV17559.1"/>
    </source>
</evidence>
<dbReference type="EMBL" id="MTYJ01000059">
    <property type="protein sequence ID" value="OQV17559.1"/>
    <property type="molecule type" value="Genomic_DNA"/>
</dbReference>
<feature type="domain" description="Vitellogenin" evidence="8">
    <location>
        <begin position="46"/>
        <end position="795"/>
    </location>
</feature>
<evidence type="ECO:0000256" key="3">
    <source>
        <dbReference type="ARBA" id="ARBA00023157"/>
    </source>
</evidence>
<dbReference type="PROSITE" id="PS51211">
    <property type="entry name" value="VITELLOGENIN"/>
    <property type="match status" value="1"/>
</dbReference>
<dbReference type="InterPro" id="IPR015819">
    <property type="entry name" value="Lipid_transp_b-sht_shell"/>
</dbReference>
<keyword evidence="11" id="KW-1185">Reference proteome</keyword>
<dbReference type="InterPro" id="IPR011030">
    <property type="entry name" value="Lipovitellin_superhlx_dom"/>
</dbReference>
<dbReference type="Pfam" id="PF09172">
    <property type="entry name" value="Vit_open_b-sht"/>
    <property type="match status" value="1"/>
</dbReference>
<keyword evidence="3" id="KW-1015">Disulfide bond</keyword>
<dbReference type="GO" id="GO:0005319">
    <property type="term" value="F:lipid transporter activity"/>
    <property type="evidence" value="ECO:0007669"/>
    <property type="project" value="InterPro"/>
</dbReference>
<dbReference type="Gene3D" id="2.20.50.20">
    <property type="entry name" value="Lipovitellin. Chain A, domain 3"/>
    <property type="match status" value="1"/>
</dbReference>
<proteinExistence type="predicted"/>
<dbReference type="Gene3D" id="1.25.10.20">
    <property type="entry name" value="Vitellinogen, superhelical"/>
    <property type="match status" value="1"/>
</dbReference>
<dbReference type="PROSITE" id="PS51233">
    <property type="entry name" value="VWFD"/>
    <property type="match status" value="1"/>
</dbReference>
<keyword evidence="4" id="KW-0325">Glycoprotein</keyword>
<evidence type="ECO:0000256" key="6">
    <source>
        <dbReference type="SAM" id="MobiDB-lite"/>
    </source>
</evidence>
<evidence type="ECO:0000256" key="4">
    <source>
        <dbReference type="ARBA" id="ARBA00023180"/>
    </source>
</evidence>
<evidence type="ECO:0000313" key="11">
    <source>
        <dbReference type="Proteomes" id="UP000192578"/>
    </source>
</evidence>
<dbReference type="SMART" id="SM00638">
    <property type="entry name" value="LPD_N"/>
    <property type="match status" value="1"/>
</dbReference>
<feature type="chain" id="PRO_5012732172" evidence="7">
    <location>
        <begin position="17"/>
        <end position="1876"/>
    </location>
</feature>
<dbReference type="SMART" id="SM01169">
    <property type="entry name" value="DUF1943"/>
    <property type="match status" value="1"/>
</dbReference>
<dbReference type="OrthoDB" id="160294at2759"/>
<evidence type="ECO:0000256" key="5">
    <source>
        <dbReference type="PROSITE-ProRule" id="PRU00557"/>
    </source>
</evidence>
<evidence type="ECO:0000259" key="9">
    <source>
        <dbReference type="PROSITE" id="PS51233"/>
    </source>
</evidence>
<organism evidence="10 11">
    <name type="scientific">Hypsibius exemplaris</name>
    <name type="common">Freshwater tardigrade</name>
    <dbReference type="NCBI Taxonomy" id="2072580"/>
    <lineage>
        <taxon>Eukaryota</taxon>
        <taxon>Metazoa</taxon>
        <taxon>Ecdysozoa</taxon>
        <taxon>Tardigrada</taxon>
        <taxon>Eutardigrada</taxon>
        <taxon>Parachela</taxon>
        <taxon>Hypsibioidea</taxon>
        <taxon>Hypsibiidae</taxon>
        <taxon>Hypsibius</taxon>
    </lineage>
</organism>
<evidence type="ECO:0000256" key="7">
    <source>
        <dbReference type="SAM" id="SignalP"/>
    </source>
</evidence>
<sequence length="1876" mass="207302">MIVAPLLLSVLALAGAQYVRRQPSDLASWSTEYPELITPRISERVFRENKEYRYLYDGQILTGLPETADQYSGLRIRAIVTVQLRSGVDVLKIEKATLGRLNERTVEGPLNMQHSSLFEELTGEEAKEWNTALTKPIRFQYDDSTGAVSDLVALESDPFWSVNIKRSILATFNLKLKSQTAEILSHPRFPGSGLQGRLQQQSPSQLEEDTQYFSVMEEGIGGECEAVYLVQSLPSRDVSQKAQANGAAIDEVLNVTKTWNYDNCRSRPITLESLNSGAKCVGKKTTDERERSGCGEKDTKKENIINSASETRYSLIGTADDFMIESAVTEAVHKFAPYSDKAGSITAYVNATLRLIYAGEHSRNAILPTEQGLSLRGLRQLLPEDQDDEYRRQSFLESSDPSTQLLQSRQGAQWPNVAAKKTIIKALLDRLVEDLADSEVEPESANLVLQMSVILGYATHEEIAEIHREVKGMARQSFEQDQIENLWFDVLALTGTKPAVLYIKREILSGNLKGERAAQLLNTLAFSIAKPDQDIVQEVMTLCKQSAVAADSGMKKACWLSFGTLAHASCVDDVETIQSVQNNAVKNGSPKCDNQSRQRLVIELLSRMKTSQDQEDQILLLKTIGNTGFVEAVRDLKTIIEDKQQPIIIRINAIYALTRVAAKYPELIQSVVLPIFHDQTNHFQVRIAAFDLAIEAEADLPDLQQIARSLHKEKSKQVGSYVWSKLNSLANATHPCFEEISDNAALALEFGTPFNTGLTYSKSIHLDGFSDALQVGGFAEVETIGDPSSIIPRQVSVRLNAHILGLSHDVMEAGVETTGISALIKKFAMSRGKQSNVLAELFGDYDNEGQDYDDEDRRQAQQQGRSAERRSARKSYNRPEFDEFDRILGLSDRKDEEIQASAFLKIFGHEVRFMTLSPKAILTAIGEAYLKPSELAGLARGVLPIDHRKALMAADAELTIPTELGLPLTVELKAPVVVSVKGTVGLKTQPELSMASLLRTPQAVTVESDVKVSIATELHAKMNVWAAYMKIGAGIRAQVSTVIPLNGDLIIDLKSGKIETTMDIPQEPLELIKVEVMPITYTKVVPKTLVPHQPDRQDPRDQDRSEKIVQFNQQPLDNQLPTEFFRFKTDLMENPWMLSNKNGRPSSKFYEGLPVPVLEIKEISTFDILKTKTVSMRVGHPAAGFVVDVEGQWQTANGVPNVPLLPVGGKTKVLVTLRPAQSGLKAVSAALHFRQERALPSSLRPTWNKLFDQMVNYNTANLLERLGSDLPAAFAKDDKSAFSAQVIIKGHSDSRQETVAMQGVFSLVRGLDGKFVKVAAELTSQHPGMPYQACVNGHAQYPEEYDAWNQAPGTNKPVTGRFEVAVGRSCNAPDAMKVKVALVGEKSPAQLALEKNDVYSIKGSVIPQIVSKTIEPLAYMLKPVWQECDADRKQGARWSPACETVKDLYSQLMQLKIDIDYQNIPRALKVCLDKAEQMTHALFQWNSDVDNVDIQNQPNHVTIWANFSSTEDLVDLVYSTPKKNAKLVGLPVPYPLGPIEADDEPLNFLEALLDEDLDDMCSASGNRINTLDSAKIRVTPSRCWALLAKDCSQDELWSVLYAQAGSRGADGKKVVVYIGEDKIELQPANAFASGKQLRSSADVTVLVNGRKVQLSEQQEPIEVGQDNIEISLETDGDATAPYVAISAEQFGLVLWYDGHNIALKPTAWLRKQVCGLCGNNNGEQWDDMTLPNGQLAGNDEDLFSGYTARQGGCEAEQYTESRSAQQAKYPFARDQQECGQLKTIVKSRPGKVCFSVDPVEMCPAGCNGGADQEDSSEDYIQVRRAGFHCLPENSSRAQQLAREARTRVLSEISMKPVTDYFVVPQSQPGCSSVRLG</sequence>
<dbReference type="SUPFAM" id="SSF48431">
    <property type="entry name" value="Lipovitellin-phosvitin complex, superhelical domain"/>
    <property type="match status" value="1"/>
</dbReference>
<evidence type="ECO:0000259" key="8">
    <source>
        <dbReference type="PROSITE" id="PS51211"/>
    </source>
</evidence>
<keyword evidence="2" id="KW-0758">Storage protein</keyword>
<reference evidence="11" key="1">
    <citation type="submission" date="2017-01" db="EMBL/GenBank/DDBJ databases">
        <title>Comparative genomics of anhydrobiosis in the tardigrade Hypsibius dujardini.</title>
        <authorList>
            <person name="Yoshida Y."/>
            <person name="Koutsovoulos G."/>
            <person name="Laetsch D."/>
            <person name="Stevens L."/>
            <person name="Kumar S."/>
            <person name="Horikawa D."/>
            <person name="Ishino K."/>
            <person name="Komine S."/>
            <person name="Tomita M."/>
            <person name="Blaxter M."/>
            <person name="Arakawa K."/>
        </authorList>
    </citation>
    <scope>NUCLEOTIDE SEQUENCE [LARGE SCALE GENOMIC DNA]</scope>
    <source>
        <strain evidence="11">Z151</strain>
    </source>
</reference>
<dbReference type="Gene3D" id="2.20.80.10">
    <property type="entry name" value="Lipovitellin-phosvitin complex, chain A, domain 4"/>
    <property type="match status" value="1"/>
</dbReference>
<dbReference type="InterPro" id="IPR015816">
    <property type="entry name" value="Vitellinogen_b-sht_N"/>
</dbReference>
<protein>
    <submittedName>
        <fullName evidence="10">Vitellogenin-6</fullName>
    </submittedName>
</protein>
<dbReference type="Proteomes" id="UP000192578">
    <property type="component" value="Unassembled WGS sequence"/>
</dbReference>
<dbReference type="Pfam" id="PF01347">
    <property type="entry name" value="Vitellogenin_N"/>
    <property type="match status" value="1"/>
</dbReference>
<dbReference type="InterPro" id="IPR001846">
    <property type="entry name" value="VWF_type-D"/>
</dbReference>
<keyword evidence="1 7" id="KW-0732">Signal</keyword>
<feature type="signal peptide" evidence="7">
    <location>
        <begin position="1"/>
        <end position="16"/>
    </location>
</feature>
<name>A0A1W0WQU7_HYPEX</name>
<feature type="region of interest" description="Disordered" evidence="6">
    <location>
        <begin position="849"/>
        <end position="876"/>
    </location>
</feature>
<dbReference type="GO" id="GO:0045735">
    <property type="term" value="F:nutrient reservoir activity"/>
    <property type="evidence" value="ECO:0007669"/>
    <property type="project" value="UniProtKB-KW"/>
</dbReference>
<dbReference type="PANTHER" id="PTHR23345:SF15">
    <property type="entry name" value="VITELLOGENIN 1-RELATED"/>
    <property type="match status" value="1"/>
</dbReference>
<evidence type="ECO:0000256" key="1">
    <source>
        <dbReference type="ARBA" id="ARBA00022729"/>
    </source>
</evidence>
<evidence type="ECO:0000256" key="2">
    <source>
        <dbReference type="ARBA" id="ARBA00022761"/>
    </source>
</evidence>
<dbReference type="InterPro" id="IPR001747">
    <property type="entry name" value="Vitellogenin_N"/>
</dbReference>
<dbReference type="InterPro" id="IPR015817">
    <property type="entry name" value="Vitellinogen_open_b-sht_sub1"/>
</dbReference>